<dbReference type="Proteomes" id="UP000054166">
    <property type="component" value="Unassembled WGS sequence"/>
</dbReference>
<reference evidence="2 3" key="1">
    <citation type="submission" date="2014-04" db="EMBL/GenBank/DDBJ databases">
        <authorList>
            <consortium name="DOE Joint Genome Institute"/>
            <person name="Kuo A."/>
            <person name="Tarkka M."/>
            <person name="Buscot F."/>
            <person name="Kohler A."/>
            <person name="Nagy L.G."/>
            <person name="Floudas D."/>
            <person name="Copeland A."/>
            <person name="Barry K.W."/>
            <person name="Cichocki N."/>
            <person name="Veneault-Fourrey C."/>
            <person name="LaButti K."/>
            <person name="Lindquist E.A."/>
            <person name="Lipzen A."/>
            <person name="Lundell T."/>
            <person name="Morin E."/>
            <person name="Murat C."/>
            <person name="Sun H."/>
            <person name="Tunlid A."/>
            <person name="Henrissat B."/>
            <person name="Grigoriev I.V."/>
            <person name="Hibbett D.S."/>
            <person name="Martin F."/>
            <person name="Nordberg H.P."/>
            <person name="Cantor M.N."/>
            <person name="Hua S.X."/>
        </authorList>
    </citation>
    <scope>NUCLEOTIDE SEQUENCE [LARGE SCALE GENOMIC DNA]</scope>
    <source>
        <strain evidence="2 3">F 1598</strain>
    </source>
</reference>
<dbReference type="EMBL" id="KN833069">
    <property type="protein sequence ID" value="KIM73998.1"/>
    <property type="molecule type" value="Genomic_DNA"/>
</dbReference>
<organism evidence="2 3">
    <name type="scientific">Piloderma croceum (strain F 1598)</name>
    <dbReference type="NCBI Taxonomy" id="765440"/>
    <lineage>
        <taxon>Eukaryota</taxon>
        <taxon>Fungi</taxon>
        <taxon>Dikarya</taxon>
        <taxon>Basidiomycota</taxon>
        <taxon>Agaricomycotina</taxon>
        <taxon>Agaricomycetes</taxon>
        <taxon>Agaricomycetidae</taxon>
        <taxon>Atheliales</taxon>
        <taxon>Atheliaceae</taxon>
        <taxon>Piloderma</taxon>
    </lineage>
</organism>
<evidence type="ECO:0000313" key="1">
    <source>
        <dbReference type="EMBL" id="KIM73998.1"/>
    </source>
</evidence>
<dbReference type="AlphaFoldDB" id="A0A0C3F0D4"/>
<evidence type="ECO:0000313" key="2">
    <source>
        <dbReference type="EMBL" id="KIM78250.1"/>
    </source>
</evidence>
<protein>
    <submittedName>
        <fullName evidence="2">Uncharacterized protein</fullName>
    </submittedName>
</protein>
<name>A0A0C3F0D4_PILCF</name>
<reference evidence="2" key="3">
    <citation type="submission" date="2015-02" db="EMBL/GenBank/DDBJ databases">
        <title>Evolutionary Origins and Diversification of the Mycorrhizal Mutualists.</title>
        <authorList>
            <consortium name="DOE Joint Genome Institute"/>
            <consortium name="Mycorrhizal Genomics Consortium"/>
            <person name="Kohler A."/>
            <person name="Kuo A."/>
            <person name="Nagy L.G."/>
            <person name="Floudas D."/>
            <person name="Copeland A."/>
            <person name="Barry K.W."/>
            <person name="Cichocki N."/>
            <person name="Veneault-Fourrey C."/>
            <person name="LaButti K."/>
            <person name="Lindquist E.A."/>
            <person name="Lipzen A."/>
            <person name="Lundell T."/>
            <person name="Morin E."/>
            <person name="Murat C."/>
            <person name="Riley R."/>
            <person name="Ohm R."/>
            <person name="Sun H."/>
            <person name="Tunlid A."/>
            <person name="Henrissat B."/>
            <person name="Grigoriev I.V."/>
            <person name="Hibbett D.S."/>
            <person name="Martin F."/>
        </authorList>
    </citation>
    <scope>NUCLEOTIDE SEQUENCE</scope>
    <source>
        <strain evidence="2 3">F 1598</strain>
    </source>
</reference>
<sequence length="67" mass="7637">MQDSSRDGPRFSRGASNINANGAIFNQVGRDQYNNHQYYNNYNNAMNDEMVADGTYTGVTLRRESRL</sequence>
<evidence type="ECO:0000313" key="3">
    <source>
        <dbReference type="Proteomes" id="UP000054166"/>
    </source>
</evidence>
<gene>
    <name evidence="2" type="ORF">PILCRDRAFT_824735</name>
    <name evidence="1" type="ORF">PILCRDRAFT_828644</name>
</gene>
<proteinExistence type="predicted"/>
<dbReference type="EMBL" id="KN833018">
    <property type="protein sequence ID" value="KIM78250.1"/>
    <property type="molecule type" value="Genomic_DNA"/>
</dbReference>
<accession>A0A0C3F0D4</accession>
<dbReference type="HOGENOM" id="CLU_2813297_0_0_1"/>
<reference evidence="3" key="2">
    <citation type="submission" date="2015-01" db="EMBL/GenBank/DDBJ databases">
        <title>Evolutionary Origins and Diversification of the Mycorrhizal Mutualists.</title>
        <authorList>
            <consortium name="DOE Joint Genome Institute"/>
            <consortium name="Mycorrhizal Genomics Consortium"/>
            <person name="Kohler A."/>
            <person name="Kuo A."/>
            <person name="Nagy L.G."/>
            <person name="Floudas D."/>
            <person name="Copeland A."/>
            <person name="Barry K.W."/>
            <person name="Cichocki N."/>
            <person name="Veneault-Fourrey C."/>
            <person name="LaButti K."/>
            <person name="Lindquist E.A."/>
            <person name="Lipzen A."/>
            <person name="Lundell T."/>
            <person name="Morin E."/>
            <person name="Murat C."/>
            <person name="Riley R."/>
            <person name="Ohm R."/>
            <person name="Sun H."/>
            <person name="Tunlid A."/>
            <person name="Henrissat B."/>
            <person name="Grigoriev I.V."/>
            <person name="Hibbett D.S."/>
            <person name="Martin F."/>
        </authorList>
    </citation>
    <scope>NUCLEOTIDE SEQUENCE [LARGE SCALE GENOMIC DNA]</scope>
    <source>
        <strain evidence="3">F 1598</strain>
    </source>
</reference>
<keyword evidence="3" id="KW-1185">Reference proteome</keyword>